<evidence type="ECO:0000256" key="4">
    <source>
        <dbReference type="ARBA" id="ARBA00023125"/>
    </source>
</evidence>
<evidence type="ECO:0000256" key="1">
    <source>
        <dbReference type="ARBA" id="ARBA00003916"/>
    </source>
</evidence>
<dbReference type="Gene3D" id="1.10.10.60">
    <property type="entry name" value="Homeodomain-like"/>
    <property type="match status" value="1"/>
</dbReference>
<keyword evidence="6 7" id="KW-0539">Nucleus</keyword>
<dbReference type="GO" id="GO:0005634">
    <property type="term" value="C:nucleus"/>
    <property type="evidence" value="ECO:0007669"/>
    <property type="project" value="UniProtKB-SubCell"/>
</dbReference>
<dbReference type="GO" id="GO:0006355">
    <property type="term" value="P:regulation of DNA-templated transcription"/>
    <property type="evidence" value="ECO:0007669"/>
    <property type="project" value="InterPro"/>
</dbReference>
<feature type="DNA-binding region" description="Homeobox" evidence="7">
    <location>
        <begin position="124"/>
        <end position="179"/>
    </location>
</feature>
<comment type="subcellular location">
    <subcellularLocation>
        <location evidence="2 7">Nucleus</location>
    </subcellularLocation>
</comment>
<keyword evidence="5 7" id="KW-0371">Homeobox</keyword>
<protein>
    <submittedName>
        <fullName evidence="10">UhbE1 mating type protein</fullName>
    </submittedName>
</protein>
<dbReference type="CDD" id="cd00086">
    <property type="entry name" value="homeodomain"/>
    <property type="match status" value="1"/>
</dbReference>
<organism evidence="10">
    <name type="scientific">Ustilago esculenta</name>
    <dbReference type="NCBI Taxonomy" id="185366"/>
    <lineage>
        <taxon>Eukaryota</taxon>
        <taxon>Fungi</taxon>
        <taxon>Dikarya</taxon>
        <taxon>Basidiomycota</taxon>
        <taxon>Ustilaginomycotina</taxon>
        <taxon>Ustilaginomycetes</taxon>
        <taxon>Ustilaginales</taxon>
        <taxon>Ustilaginaceae</taxon>
        <taxon>Ustilago</taxon>
    </lineage>
</organism>
<evidence type="ECO:0000259" key="9">
    <source>
        <dbReference type="PROSITE" id="PS50071"/>
    </source>
</evidence>
<dbReference type="InterPro" id="IPR009057">
    <property type="entry name" value="Homeodomain-like_sf"/>
</dbReference>
<accession>A0A481SHK7</accession>
<comment type="similarity">
    <text evidence="3">Belongs to the TALE/M-ATYP homeobox family.</text>
</comment>
<evidence type="ECO:0000256" key="3">
    <source>
        <dbReference type="ARBA" id="ARBA00005800"/>
    </source>
</evidence>
<dbReference type="Pfam" id="PF05722">
    <property type="entry name" value="Ustilago_mating"/>
    <property type="match status" value="1"/>
</dbReference>
<evidence type="ECO:0000256" key="6">
    <source>
        <dbReference type="ARBA" id="ARBA00023242"/>
    </source>
</evidence>
<dbReference type="AlphaFoldDB" id="A0A481SHK7"/>
<feature type="region of interest" description="Disordered" evidence="8">
    <location>
        <begin position="274"/>
        <end position="334"/>
    </location>
</feature>
<evidence type="ECO:0000256" key="5">
    <source>
        <dbReference type="ARBA" id="ARBA00023155"/>
    </source>
</evidence>
<keyword evidence="4 7" id="KW-0238">DNA-binding</keyword>
<feature type="domain" description="Homeobox" evidence="9">
    <location>
        <begin position="122"/>
        <end position="178"/>
    </location>
</feature>
<dbReference type="PROSITE" id="PS50071">
    <property type="entry name" value="HOMEOBOX_2"/>
    <property type="match status" value="1"/>
</dbReference>
<reference evidence="10" key="1">
    <citation type="submission" date="2018-11" db="EMBL/GenBank/DDBJ databases">
        <title>The smut fungus Ustilago esculenta has a bipolar mating type system with three idiomorphs larger than 500 kb.</title>
        <authorList>
            <person name="Liang S.-W."/>
            <person name="Huang Y.-H."/>
            <person name="Chiu J.-Y."/>
            <person name="Tseng H.-W."/>
            <person name="Haung J.-H."/>
            <person name="Shen W.-C."/>
        </authorList>
    </citation>
    <scope>NUCLEOTIDE SEQUENCE</scope>
    <source>
        <strain evidence="10">UE_mtsf</strain>
    </source>
</reference>
<evidence type="ECO:0000256" key="7">
    <source>
        <dbReference type="PROSITE-ProRule" id="PRU00108"/>
    </source>
</evidence>
<name>A0A481SHK7_9BASI</name>
<dbReference type="InterPro" id="IPR001356">
    <property type="entry name" value="HD"/>
</dbReference>
<evidence type="ECO:0000256" key="2">
    <source>
        <dbReference type="ARBA" id="ARBA00004123"/>
    </source>
</evidence>
<evidence type="ECO:0000256" key="8">
    <source>
        <dbReference type="SAM" id="MobiDB-lite"/>
    </source>
</evidence>
<sequence>MGTKQAFSVSELLGSLQEIEKEFLKADSGFYPELASKLSLLHRKASQNVLDACSRQDTTDQIHQAAQRIQLIAETKLSLERAFGSLCSKAMQEAAVVLKEEKVSALSEKVHELSETLPSCHMRRHFLATLDDPYPSQYDKESLVNLTNESTSQADSKYLNVHQLTLWFINARRRSGWSHILRKFACNDRNRMKLLIQTKMVSSNIPIRTGPLPSVLAHNLDDILRENLGRRLTAEDKKAFEDDWASMISWIKYGVKEKVGSWVHELVAANKKNLNPSQGRAVPTAAMRTPARKITTAQAKPRKSKQRASKTPSMDSNRDSSGMESTPELSTCSTADTSFSSLSSDLSMMHYNPFTHHNDVLQSPILNVKGGRKVKALPKRIQKPSAETFSTDNTRGFAPGTCISVPEAHTLGNAQTAAYLEPVVKQYNFPPYDALDQAPVLIRTESLSSNSLSTAFG</sequence>
<comment type="function">
    <text evidence="1">The B locus has at least 25 alleles, and any combination of two different B alleles yields a multimeric regulatory protein, that activates genes responsible for the pathogenicity and for the sexual development of the fungus within the corn plant.</text>
</comment>
<evidence type="ECO:0000313" key="10">
    <source>
        <dbReference type="EMBL" id="QBH67514.1"/>
    </source>
</evidence>
<proteinExistence type="inferred from homology"/>
<dbReference type="GO" id="GO:0003677">
    <property type="term" value="F:DNA binding"/>
    <property type="evidence" value="ECO:0007669"/>
    <property type="project" value="UniProtKB-UniRule"/>
</dbReference>
<feature type="compositionally biased region" description="Polar residues" evidence="8">
    <location>
        <begin position="309"/>
        <end position="332"/>
    </location>
</feature>
<gene>
    <name evidence="10" type="ORF">UEMT_1980</name>
</gene>
<dbReference type="Pfam" id="PF05920">
    <property type="entry name" value="Homeobox_KN"/>
    <property type="match status" value="1"/>
</dbReference>
<dbReference type="InterPro" id="IPR008422">
    <property type="entry name" value="KN_HD"/>
</dbReference>
<dbReference type="InterPro" id="IPR008888">
    <property type="entry name" value="Ustilago_mating"/>
</dbReference>
<dbReference type="EMBL" id="MK125513">
    <property type="protein sequence ID" value="QBH67514.1"/>
    <property type="molecule type" value="Genomic_DNA"/>
</dbReference>
<dbReference type="SUPFAM" id="SSF46689">
    <property type="entry name" value="Homeodomain-like"/>
    <property type="match status" value="1"/>
</dbReference>